<reference evidence="3" key="1">
    <citation type="submission" date="2018-05" db="EMBL/GenBank/DDBJ databases">
        <authorList>
            <person name="Lanie J.A."/>
            <person name="Ng W.-L."/>
            <person name="Kazmierczak K.M."/>
            <person name="Andrzejewski T.M."/>
            <person name="Davidsen T.M."/>
            <person name="Wayne K.J."/>
            <person name="Tettelin H."/>
            <person name="Glass J.I."/>
            <person name="Rusch D."/>
            <person name="Podicherti R."/>
            <person name="Tsui H.-C.T."/>
            <person name="Winkler M.E."/>
        </authorList>
    </citation>
    <scope>NUCLEOTIDE SEQUENCE</scope>
</reference>
<dbReference type="AlphaFoldDB" id="A0A381T5G6"/>
<name>A0A381T5G6_9ZZZZ</name>
<feature type="non-terminal residue" evidence="3">
    <location>
        <position position="1"/>
    </location>
</feature>
<dbReference type="EMBL" id="UINC01003976">
    <property type="protein sequence ID" value="SVA10801.1"/>
    <property type="molecule type" value="Genomic_DNA"/>
</dbReference>
<dbReference type="PRINTS" id="PR00081">
    <property type="entry name" value="GDHRDH"/>
</dbReference>
<gene>
    <name evidence="3" type="ORF">METZ01_LOCUS63655</name>
</gene>
<dbReference type="Pfam" id="PF13561">
    <property type="entry name" value="adh_short_C2"/>
    <property type="match status" value="1"/>
</dbReference>
<dbReference type="Gene3D" id="3.40.50.720">
    <property type="entry name" value="NAD(P)-binding Rossmann-like Domain"/>
    <property type="match status" value="1"/>
</dbReference>
<dbReference type="PANTHER" id="PTHR24321:SF8">
    <property type="entry name" value="ESTRADIOL 17-BETA-DEHYDROGENASE 8-RELATED"/>
    <property type="match status" value="1"/>
</dbReference>
<evidence type="ECO:0008006" key="4">
    <source>
        <dbReference type="Google" id="ProtNLM"/>
    </source>
</evidence>
<keyword evidence="2" id="KW-0560">Oxidoreductase</keyword>
<dbReference type="FunFam" id="3.40.50.720:FF:000084">
    <property type="entry name" value="Short-chain dehydrogenase reductase"/>
    <property type="match status" value="1"/>
</dbReference>
<dbReference type="GO" id="GO:0016491">
    <property type="term" value="F:oxidoreductase activity"/>
    <property type="evidence" value="ECO:0007669"/>
    <property type="project" value="UniProtKB-KW"/>
</dbReference>
<comment type="similarity">
    <text evidence="1">Belongs to the short-chain dehydrogenases/reductases (SDR) family.</text>
</comment>
<protein>
    <recommendedName>
        <fullName evidence="4">Ketoreductase (KR) domain-containing protein</fullName>
    </recommendedName>
</protein>
<organism evidence="3">
    <name type="scientific">marine metagenome</name>
    <dbReference type="NCBI Taxonomy" id="408172"/>
    <lineage>
        <taxon>unclassified sequences</taxon>
        <taxon>metagenomes</taxon>
        <taxon>ecological metagenomes</taxon>
    </lineage>
</organism>
<evidence type="ECO:0000313" key="3">
    <source>
        <dbReference type="EMBL" id="SVA10801.1"/>
    </source>
</evidence>
<dbReference type="InterPro" id="IPR002347">
    <property type="entry name" value="SDR_fam"/>
</dbReference>
<dbReference type="CDD" id="cd05233">
    <property type="entry name" value="SDR_c"/>
    <property type="match status" value="1"/>
</dbReference>
<evidence type="ECO:0000256" key="2">
    <source>
        <dbReference type="ARBA" id="ARBA00023002"/>
    </source>
</evidence>
<proteinExistence type="inferred from homology"/>
<dbReference type="InterPro" id="IPR036291">
    <property type="entry name" value="NAD(P)-bd_dom_sf"/>
</dbReference>
<accession>A0A381T5G6</accession>
<dbReference type="SUPFAM" id="SSF51735">
    <property type="entry name" value="NAD(P)-binding Rossmann-fold domains"/>
    <property type="match status" value="1"/>
</dbReference>
<sequence length="251" mass="26747">VVLVTGSTSGLGRGLIEKLLERGARTTVTGRKKEKVDEVVRELAVRFGSDRILGHAGDLTEPPAIASLVTKTLEAFGRIDGVVANLGSGRGRSGWAVGEQEWGRMMAINFDAARRLVEATIPHLRTEAGASIVLISSIASLWASGAPLTYTVSKAALNAYAKGLSIECAKMGVRVNVVSPGNVLTEGGTWDEKQQEDAEGVSRMLEREVPMKRFAKPAEIAEVVAFLLSEESSFMTGAQIVVDGGQTRRIL</sequence>
<dbReference type="PANTHER" id="PTHR24321">
    <property type="entry name" value="DEHYDROGENASES, SHORT CHAIN"/>
    <property type="match status" value="1"/>
</dbReference>
<evidence type="ECO:0000256" key="1">
    <source>
        <dbReference type="ARBA" id="ARBA00006484"/>
    </source>
</evidence>